<dbReference type="InterPro" id="IPR029063">
    <property type="entry name" value="SAM-dependent_MTases_sf"/>
</dbReference>
<dbReference type="GO" id="GO:0160107">
    <property type="term" value="F:tRNA (adenine(58)-N1)-methyltransferase activity"/>
    <property type="evidence" value="ECO:0007669"/>
    <property type="project" value="UniProtKB-EC"/>
</dbReference>
<organism evidence="11 12">
    <name type="scientific">Mycetomoellerius zeteki</name>
    <dbReference type="NCBI Taxonomy" id="64791"/>
    <lineage>
        <taxon>Eukaryota</taxon>
        <taxon>Metazoa</taxon>
        <taxon>Ecdysozoa</taxon>
        <taxon>Arthropoda</taxon>
        <taxon>Hexapoda</taxon>
        <taxon>Insecta</taxon>
        <taxon>Pterygota</taxon>
        <taxon>Neoptera</taxon>
        <taxon>Endopterygota</taxon>
        <taxon>Hymenoptera</taxon>
        <taxon>Apocrita</taxon>
        <taxon>Aculeata</taxon>
        <taxon>Formicoidea</taxon>
        <taxon>Formicidae</taxon>
        <taxon>Myrmicinae</taxon>
        <taxon>Mycetomoellerius</taxon>
    </lineage>
</organism>
<feature type="binding site" evidence="9">
    <location>
        <position position="191"/>
    </location>
    <ligand>
        <name>S-adenosyl-L-methionine</name>
        <dbReference type="ChEBI" id="CHEBI:59789"/>
    </ligand>
</feature>
<evidence type="ECO:0000256" key="8">
    <source>
        <dbReference type="PIRNR" id="PIRNR017269"/>
    </source>
</evidence>
<dbReference type="PIRSF" id="PIRSF017269">
    <property type="entry name" value="GCD14"/>
    <property type="match status" value="1"/>
</dbReference>
<dbReference type="PANTHER" id="PTHR12133">
    <property type="entry name" value="TRNA (ADENINE(58)-N(1))-METHYLTRANSFERASE"/>
    <property type="match status" value="1"/>
</dbReference>
<keyword evidence="4 8" id="KW-0949">S-adenosyl-L-methionine</keyword>
<dbReference type="GO" id="GO:0005634">
    <property type="term" value="C:nucleus"/>
    <property type="evidence" value="ECO:0007669"/>
    <property type="project" value="UniProtKB-SubCell"/>
</dbReference>
<name>A0A151X951_9HYME</name>
<dbReference type="AlphaFoldDB" id="A0A151X951"/>
<dbReference type="EC" id="2.1.1.220" evidence="8"/>
<comment type="function">
    <text evidence="8">Catalytic subunit of tRNA (adenine-N(1)-)-methyltransferase, which catalyzes the formation of N(1)-methyladenine at position 58 (m1A58) in initiator methionyl-tRNA.</text>
</comment>
<evidence type="ECO:0000256" key="5">
    <source>
        <dbReference type="ARBA" id="ARBA00022694"/>
    </source>
</evidence>
<dbReference type="Proteomes" id="UP000075809">
    <property type="component" value="Unassembled WGS sequence"/>
</dbReference>
<comment type="catalytic activity">
    <reaction evidence="7">
        <text>an adenosine in mRNA + S-adenosyl-L-methionine = an N(1)-methyladenosine in mRNA + S-adenosyl-L-homocysteine + H(+)</text>
        <dbReference type="Rhea" id="RHEA:55392"/>
        <dbReference type="Rhea" id="RHEA-COMP:12414"/>
        <dbReference type="Rhea" id="RHEA-COMP:12415"/>
        <dbReference type="ChEBI" id="CHEBI:15378"/>
        <dbReference type="ChEBI" id="CHEBI:57856"/>
        <dbReference type="ChEBI" id="CHEBI:59789"/>
        <dbReference type="ChEBI" id="CHEBI:74411"/>
        <dbReference type="ChEBI" id="CHEBI:74491"/>
    </reaction>
</comment>
<dbReference type="STRING" id="64791.A0A151X951"/>
<evidence type="ECO:0000256" key="3">
    <source>
        <dbReference type="ARBA" id="ARBA00022679"/>
    </source>
</evidence>
<protein>
    <recommendedName>
        <fullName evidence="8">tRNA (adenine(58)-N(1))-methyltransferase catalytic subunit TRMT61A</fullName>
        <ecNumber evidence="8">2.1.1.220</ecNumber>
    </recommendedName>
</protein>
<evidence type="ECO:0000256" key="4">
    <source>
        <dbReference type="ARBA" id="ARBA00022691"/>
    </source>
</evidence>
<evidence type="ECO:0000256" key="9">
    <source>
        <dbReference type="PIRSR" id="PIRSR017269-1"/>
    </source>
</evidence>
<dbReference type="KEGG" id="mzt:108721478"/>
<reference evidence="11 12" key="1">
    <citation type="submission" date="2015-09" db="EMBL/GenBank/DDBJ databases">
        <title>Trachymyrmex zeteki WGS genome.</title>
        <authorList>
            <person name="Nygaard S."/>
            <person name="Hu H."/>
            <person name="Boomsma J."/>
            <person name="Zhang G."/>
        </authorList>
    </citation>
    <scope>NUCLEOTIDE SEQUENCE [LARGE SCALE GENOMIC DNA]</scope>
    <source>
        <strain evidence="11">Tzet28-1</strain>
        <tissue evidence="11">Whole body</tissue>
    </source>
</reference>
<accession>A0A151X951</accession>
<dbReference type="Gene3D" id="3.40.50.150">
    <property type="entry name" value="Vaccinia Virus protein VP39"/>
    <property type="match status" value="1"/>
</dbReference>
<evidence type="ECO:0000256" key="1">
    <source>
        <dbReference type="ARBA" id="ARBA00004123"/>
    </source>
</evidence>
<proteinExistence type="inferred from homology"/>
<dbReference type="GO" id="GO:0030488">
    <property type="term" value="P:tRNA methylation"/>
    <property type="evidence" value="ECO:0007669"/>
    <property type="project" value="InterPro"/>
</dbReference>
<keyword evidence="12" id="KW-1185">Reference proteome</keyword>
<feature type="binding site" evidence="9">
    <location>
        <begin position="122"/>
        <end position="125"/>
    </location>
    <ligand>
        <name>S-adenosyl-L-methionine</name>
        <dbReference type="ChEBI" id="CHEBI:59789"/>
    </ligand>
</feature>
<dbReference type="SUPFAM" id="SSF53335">
    <property type="entry name" value="S-adenosyl-L-methionine-dependent methyltransferases"/>
    <property type="match status" value="1"/>
</dbReference>
<dbReference type="Gene3D" id="3.10.330.20">
    <property type="match status" value="1"/>
</dbReference>
<dbReference type="EMBL" id="KQ982409">
    <property type="protein sequence ID" value="KYQ56818.1"/>
    <property type="molecule type" value="Genomic_DNA"/>
</dbReference>
<dbReference type="FunFam" id="3.10.330.20:FF:000002">
    <property type="entry name" value="tRNA (adenine(58)-N(1))-methyltransferase catalytic subunit TRMT61A"/>
    <property type="match status" value="1"/>
</dbReference>
<dbReference type="Pfam" id="PF08704">
    <property type="entry name" value="GCD14"/>
    <property type="match status" value="1"/>
</dbReference>
<feature type="binding site" evidence="9">
    <location>
        <position position="143"/>
    </location>
    <ligand>
        <name>S-adenosyl-L-methionine</name>
        <dbReference type="ChEBI" id="CHEBI:59789"/>
    </ligand>
</feature>
<comment type="catalytic activity">
    <reaction evidence="8">
        <text>adenosine(58) in tRNA + S-adenosyl-L-methionine = N(1)-methyladenosine(58) in tRNA + S-adenosyl-L-homocysteine + H(+)</text>
        <dbReference type="Rhea" id="RHEA:43152"/>
        <dbReference type="Rhea" id="RHEA-COMP:10365"/>
        <dbReference type="Rhea" id="RHEA-COMP:10366"/>
        <dbReference type="ChEBI" id="CHEBI:15378"/>
        <dbReference type="ChEBI" id="CHEBI:57856"/>
        <dbReference type="ChEBI" id="CHEBI:59789"/>
        <dbReference type="ChEBI" id="CHEBI:74411"/>
        <dbReference type="ChEBI" id="CHEBI:74491"/>
        <dbReference type="EC" id="2.1.1.220"/>
    </reaction>
</comment>
<evidence type="ECO:0000259" key="10">
    <source>
        <dbReference type="Pfam" id="PF08704"/>
    </source>
</evidence>
<feature type="domain" description="tRNA (adenine(58)-N(1))-methyltransferase catalytic subunit TRM61 C-terminal" evidence="10">
    <location>
        <begin position="72"/>
        <end position="304"/>
    </location>
</feature>
<comment type="similarity">
    <text evidence="8">Belongs to the class I-like SAM-binding methyltransferase superfamily. TRM61 family.</text>
</comment>
<dbReference type="GO" id="GO:0031515">
    <property type="term" value="C:tRNA (m1A) methyltransferase complex"/>
    <property type="evidence" value="ECO:0007669"/>
    <property type="project" value="UniProtKB-UniRule"/>
</dbReference>
<keyword evidence="2 8" id="KW-0489">Methyltransferase</keyword>
<evidence type="ECO:0000313" key="11">
    <source>
        <dbReference type="EMBL" id="KYQ56818.1"/>
    </source>
</evidence>
<evidence type="ECO:0000256" key="6">
    <source>
        <dbReference type="ARBA" id="ARBA00023242"/>
    </source>
</evidence>
<evidence type="ECO:0000256" key="2">
    <source>
        <dbReference type="ARBA" id="ARBA00022603"/>
    </source>
</evidence>
<evidence type="ECO:0000313" key="12">
    <source>
        <dbReference type="Proteomes" id="UP000075809"/>
    </source>
</evidence>
<dbReference type="PANTHER" id="PTHR12133:SF2">
    <property type="entry name" value="TRNA (ADENINE(58)-N(1))-METHYLTRANSFERASE CATALYTIC SUBUNIT TRMT61A"/>
    <property type="match status" value="1"/>
</dbReference>
<dbReference type="PROSITE" id="PS51620">
    <property type="entry name" value="SAM_TRM61"/>
    <property type="match status" value="1"/>
</dbReference>
<dbReference type="InterPro" id="IPR049470">
    <property type="entry name" value="TRM61_C"/>
</dbReference>
<dbReference type="OrthoDB" id="1925287at2759"/>
<sequence length="324" mass="36947">MSFKKIKEVIEDGDIVILYLNPNNMHPLEVKEKISNKKGKIIDNVFNTAYGALRVVSLIGQKYGSKVELTRGWAYVLQPTPELWTLTLPHRTQIIYSPDISFIIHLMELRPGSIIIETGTGSGSLSHALIRTIRPSGHLYTFDFHEQRVSIASTEFEKHGLSDFVTLKEKDVCLEGFGEELKHKVDAVFLDLPHPWLAVEHATVALKKAGGKLCFFSPCIEQVQRTCTKLICEGFIELHTYECLQREMNVQYKLLPILDLECLKHKHTTEDIHKNRKEKQEEKLLTVTQSHSLPGHTGFITIAVLPPTYARKKEIHLQCRNSDK</sequence>
<dbReference type="InterPro" id="IPR014816">
    <property type="entry name" value="tRNA_MeTrfase_Gcd14"/>
</dbReference>
<keyword evidence="6 8" id="KW-0539">Nucleus</keyword>
<feature type="binding site" evidence="9">
    <location>
        <position position="171"/>
    </location>
    <ligand>
        <name>S-adenosyl-L-methionine</name>
        <dbReference type="ChEBI" id="CHEBI:59789"/>
    </ligand>
</feature>
<evidence type="ECO:0000256" key="7">
    <source>
        <dbReference type="ARBA" id="ARBA00048481"/>
    </source>
</evidence>
<comment type="subcellular location">
    <subcellularLocation>
        <location evidence="1 8">Nucleus</location>
    </subcellularLocation>
</comment>
<gene>
    <name evidence="11" type="ORF">ALC60_04418</name>
</gene>
<keyword evidence="5 8" id="KW-0819">tRNA processing</keyword>
<keyword evidence="3 8" id="KW-0808">Transferase</keyword>